<proteinExistence type="predicted"/>
<name>A0AAV8UGQ0_9RHOD</name>
<organism evidence="2 3">
    <name type="scientific">Rhodosorus marinus</name>
    <dbReference type="NCBI Taxonomy" id="101924"/>
    <lineage>
        <taxon>Eukaryota</taxon>
        <taxon>Rhodophyta</taxon>
        <taxon>Stylonematophyceae</taxon>
        <taxon>Stylonematales</taxon>
        <taxon>Stylonemataceae</taxon>
        <taxon>Rhodosorus</taxon>
    </lineage>
</organism>
<evidence type="ECO:0000313" key="2">
    <source>
        <dbReference type="EMBL" id="KAJ8901668.1"/>
    </source>
</evidence>
<keyword evidence="1" id="KW-1133">Transmembrane helix</keyword>
<comment type="caution">
    <text evidence="2">The sequence shown here is derived from an EMBL/GenBank/DDBJ whole genome shotgun (WGS) entry which is preliminary data.</text>
</comment>
<feature type="transmembrane region" description="Helical" evidence="1">
    <location>
        <begin position="34"/>
        <end position="51"/>
    </location>
</feature>
<dbReference type="Proteomes" id="UP001157974">
    <property type="component" value="Unassembled WGS sequence"/>
</dbReference>
<dbReference type="AlphaFoldDB" id="A0AAV8UGQ0"/>
<accession>A0AAV8UGQ0</accession>
<feature type="transmembrane region" description="Helical" evidence="1">
    <location>
        <begin position="193"/>
        <end position="213"/>
    </location>
</feature>
<feature type="transmembrane region" description="Helical" evidence="1">
    <location>
        <begin position="153"/>
        <end position="173"/>
    </location>
</feature>
<sequence length="227" mass="25986">MEHESSGEEGGVTTRQVTKENVLELIKTVIPLKYVFGAVSLASFYGMYYFIFVDKSVEVKEGILAALFFAYFIVVIWTTGVNDSSEKIVSIAPNINVLRAAIPFSVLITLALPLYLYISTDDEQVRVLLGRPLFWFFVERFFEWCISRPRASIVSRLIIVLTLQLYRLGVVYQCFLQSVDFNVWIQMLAAVNFLYWGGMVSVYGLLVVSRQYFDSDCIRRQLSETTD</sequence>
<feature type="transmembrane region" description="Helical" evidence="1">
    <location>
        <begin position="100"/>
        <end position="118"/>
    </location>
</feature>
<feature type="transmembrane region" description="Helical" evidence="1">
    <location>
        <begin position="63"/>
        <end position="80"/>
    </location>
</feature>
<keyword evidence="1" id="KW-0812">Transmembrane</keyword>
<evidence type="ECO:0000313" key="3">
    <source>
        <dbReference type="Proteomes" id="UP001157974"/>
    </source>
</evidence>
<keyword evidence="3" id="KW-1185">Reference proteome</keyword>
<evidence type="ECO:0000256" key="1">
    <source>
        <dbReference type="SAM" id="Phobius"/>
    </source>
</evidence>
<reference evidence="2 3" key="1">
    <citation type="journal article" date="2023" name="Nat. Commun.">
        <title>Origin of minicircular mitochondrial genomes in red algae.</title>
        <authorList>
            <person name="Lee Y."/>
            <person name="Cho C.H."/>
            <person name="Lee Y.M."/>
            <person name="Park S.I."/>
            <person name="Yang J.H."/>
            <person name="West J.A."/>
            <person name="Bhattacharya D."/>
            <person name="Yoon H.S."/>
        </authorList>
    </citation>
    <scope>NUCLEOTIDE SEQUENCE [LARGE SCALE GENOMIC DNA]</scope>
    <source>
        <strain evidence="2 3">CCMP1338</strain>
        <tissue evidence="2">Whole cell</tissue>
    </source>
</reference>
<keyword evidence="1" id="KW-0472">Membrane</keyword>
<gene>
    <name evidence="2" type="ORF">NDN08_003874</name>
</gene>
<protein>
    <submittedName>
        <fullName evidence="2">Uncharacterized protein</fullName>
    </submittedName>
</protein>
<dbReference type="EMBL" id="JAMWBK010000010">
    <property type="protein sequence ID" value="KAJ8901668.1"/>
    <property type="molecule type" value="Genomic_DNA"/>
</dbReference>